<evidence type="ECO:0000256" key="1">
    <source>
        <dbReference type="ARBA" id="ARBA00004651"/>
    </source>
</evidence>
<keyword evidence="5 9" id="KW-0812">Transmembrane</keyword>
<evidence type="ECO:0000256" key="7">
    <source>
        <dbReference type="ARBA" id="ARBA00023136"/>
    </source>
</evidence>
<evidence type="ECO:0000256" key="2">
    <source>
        <dbReference type="ARBA" id="ARBA00022448"/>
    </source>
</evidence>
<dbReference type="EMBL" id="JARYZI010000003">
    <property type="protein sequence ID" value="MDH8677763.1"/>
    <property type="molecule type" value="Genomic_DNA"/>
</dbReference>
<evidence type="ECO:0000256" key="6">
    <source>
        <dbReference type="ARBA" id="ARBA00022989"/>
    </source>
</evidence>
<evidence type="ECO:0000259" key="10">
    <source>
        <dbReference type="Pfam" id="PF03553"/>
    </source>
</evidence>
<evidence type="ECO:0000256" key="4">
    <source>
        <dbReference type="ARBA" id="ARBA00022475"/>
    </source>
</evidence>
<feature type="transmembrane region" description="Helical" evidence="9">
    <location>
        <begin position="231"/>
        <end position="249"/>
    </location>
</feature>
<feature type="transmembrane region" description="Helical" evidence="9">
    <location>
        <begin position="305"/>
        <end position="325"/>
    </location>
</feature>
<proteinExistence type="inferred from homology"/>
<feature type="transmembrane region" description="Helical" evidence="9">
    <location>
        <begin position="408"/>
        <end position="426"/>
    </location>
</feature>
<reference evidence="11 12" key="1">
    <citation type="submission" date="2023-04" db="EMBL/GenBank/DDBJ databases">
        <title>Fusibacter bizertensis strain WBS, isolated from littoral bottom sediments of the Arctic seas - biochemical and genomic analysis.</title>
        <authorList>
            <person name="Brioukhanov A.L."/>
        </authorList>
    </citation>
    <scope>NUCLEOTIDE SEQUENCE [LARGE SCALE GENOMIC DNA]</scope>
    <source>
        <strain evidence="11 12">WBS</strain>
    </source>
</reference>
<evidence type="ECO:0000256" key="3">
    <source>
        <dbReference type="ARBA" id="ARBA00022449"/>
    </source>
</evidence>
<feature type="transmembrane region" description="Helical" evidence="9">
    <location>
        <begin position="432"/>
        <end position="451"/>
    </location>
</feature>
<feature type="domain" description="Na+/H+ antiporter NhaC-like C-terminal" evidence="10">
    <location>
        <begin position="157"/>
        <end position="443"/>
    </location>
</feature>
<feature type="transmembrane region" description="Helical" evidence="9">
    <location>
        <begin position="192"/>
        <end position="211"/>
    </location>
</feature>
<comment type="subcellular location">
    <subcellularLocation>
        <location evidence="1">Cell membrane</location>
        <topology evidence="1">Multi-pass membrane protein</topology>
    </subcellularLocation>
</comment>
<dbReference type="Pfam" id="PF03553">
    <property type="entry name" value="Na_H_antiporter"/>
    <property type="match status" value="1"/>
</dbReference>
<evidence type="ECO:0000256" key="8">
    <source>
        <dbReference type="ARBA" id="ARBA00038435"/>
    </source>
</evidence>
<sequence length="460" mass="49926">MTEYELPKRLGFILAIVFILSVFTCLFLGKSLIIGLSITLGFAVLSVRAKGVPFRTSLTWIVRGIWSIKDIYMIVLLIGVNVAMWISSGIVPAMIYYGFNVVDKVYFLLFAYLMTALVAFFLGTGLGTLSTIGVALFSLGISIGMPPGILVGALISGAYVADRLSPISALVNFTLETVDVKFNAYFKSTSKVMIPAAILAGFVYLMLSLKYKSNISVDSILAYKAIIDTNFMVSPLLFIVPFFVLIASFKGIRSARVLGTGIFFAALITIFVQGNNVLDTVSYMLNGFKSGGEEGFLKSLEIGGAFAMVEVVLIIMAGISMSTLYEKCGWINPIINLVSSHSTNRKNALVNTGILSTVLNALTCDQTVGILVPGRYLKTFFKKFNYDDVTLAQIIANTGTALAPLMPWNVNAIIILAITGVSAMQYAPFAFLNWFTFPAAIILTSGSFQTYKNIKSNPIK</sequence>
<dbReference type="RefSeq" id="WP_281093584.1">
    <property type="nucleotide sequence ID" value="NZ_JARYZI010000003.1"/>
</dbReference>
<gene>
    <name evidence="11" type="ORF">QE109_06370</name>
</gene>
<feature type="transmembrane region" description="Helical" evidence="9">
    <location>
        <begin position="261"/>
        <end position="285"/>
    </location>
</feature>
<dbReference type="PANTHER" id="PTHR33451">
    <property type="entry name" value="MALATE-2H(+)/NA(+)-LACTATE ANTIPORTER"/>
    <property type="match status" value="1"/>
</dbReference>
<dbReference type="Proteomes" id="UP001158045">
    <property type="component" value="Unassembled WGS sequence"/>
</dbReference>
<protein>
    <submittedName>
        <fullName evidence="11">Na+/H+ antiporter NhaC family protein</fullName>
    </submittedName>
</protein>
<dbReference type="PANTHER" id="PTHR33451:SF3">
    <property type="entry name" value="MALATE-2H(+)_NA(+)-LACTATE ANTIPORTER"/>
    <property type="match status" value="1"/>
</dbReference>
<accession>A0ABT6NBH0</accession>
<dbReference type="InterPro" id="IPR052180">
    <property type="entry name" value="NhaC_Na-H+_Antiporter"/>
</dbReference>
<comment type="similarity">
    <text evidence="8">Belongs to the NhaC Na(+)/H(+) (TC 2.A.35) antiporter family.</text>
</comment>
<feature type="transmembrane region" description="Helical" evidence="9">
    <location>
        <begin position="12"/>
        <end position="45"/>
    </location>
</feature>
<keyword evidence="4" id="KW-1003">Cell membrane</keyword>
<feature type="transmembrane region" description="Helical" evidence="9">
    <location>
        <begin position="105"/>
        <end position="122"/>
    </location>
</feature>
<name>A0ABT6NBH0_9FIRM</name>
<evidence type="ECO:0000313" key="12">
    <source>
        <dbReference type="Proteomes" id="UP001158045"/>
    </source>
</evidence>
<evidence type="ECO:0000256" key="5">
    <source>
        <dbReference type="ARBA" id="ARBA00022692"/>
    </source>
</evidence>
<feature type="transmembrane region" description="Helical" evidence="9">
    <location>
        <begin position="71"/>
        <end position="99"/>
    </location>
</feature>
<feature type="transmembrane region" description="Helical" evidence="9">
    <location>
        <begin position="134"/>
        <end position="161"/>
    </location>
</feature>
<keyword evidence="7 9" id="KW-0472">Membrane</keyword>
<evidence type="ECO:0000313" key="11">
    <source>
        <dbReference type="EMBL" id="MDH8677763.1"/>
    </source>
</evidence>
<dbReference type="InterPro" id="IPR018461">
    <property type="entry name" value="Na/H_Antiport_NhaC-like_C"/>
</dbReference>
<organism evidence="11 12">
    <name type="scientific">Fusibacter bizertensis</name>
    <dbReference type="NCBI Taxonomy" id="1488331"/>
    <lineage>
        <taxon>Bacteria</taxon>
        <taxon>Bacillati</taxon>
        <taxon>Bacillota</taxon>
        <taxon>Clostridia</taxon>
        <taxon>Eubacteriales</taxon>
        <taxon>Eubacteriales Family XII. Incertae Sedis</taxon>
        <taxon>Fusibacter</taxon>
    </lineage>
</organism>
<keyword evidence="3" id="KW-0050">Antiport</keyword>
<evidence type="ECO:0000256" key="9">
    <source>
        <dbReference type="SAM" id="Phobius"/>
    </source>
</evidence>
<keyword evidence="12" id="KW-1185">Reference proteome</keyword>
<keyword evidence="2" id="KW-0813">Transport</keyword>
<keyword evidence="6 9" id="KW-1133">Transmembrane helix</keyword>
<comment type="caution">
    <text evidence="11">The sequence shown here is derived from an EMBL/GenBank/DDBJ whole genome shotgun (WGS) entry which is preliminary data.</text>
</comment>